<keyword evidence="2" id="KW-0479">Metal-binding</keyword>
<organism evidence="5 6">
    <name type="scientific">Nocardia jiangxiensis</name>
    <dbReference type="NCBI Taxonomy" id="282685"/>
    <lineage>
        <taxon>Bacteria</taxon>
        <taxon>Bacillati</taxon>
        <taxon>Actinomycetota</taxon>
        <taxon>Actinomycetes</taxon>
        <taxon>Mycobacteriales</taxon>
        <taxon>Nocardiaceae</taxon>
        <taxon>Nocardia</taxon>
    </lineage>
</organism>
<accession>A0ABW6SDZ4</accession>
<dbReference type="InterPro" id="IPR011206">
    <property type="entry name" value="Citrate_lyase_beta/mcl1/mcl2"/>
</dbReference>
<comment type="caution">
    <text evidence="5">The sequence shown here is derived from an EMBL/GenBank/DDBJ whole genome shotgun (WGS) entry which is preliminary data.</text>
</comment>
<gene>
    <name evidence="5" type="ORF">ACFYXQ_42970</name>
</gene>
<reference evidence="5 6" key="1">
    <citation type="submission" date="2024-10" db="EMBL/GenBank/DDBJ databases">
        <title>The Natural Products Discovery Center: Release of the First 8490 Sequenced Strains for Exploring Actinobacteria Biosynthetic Diversity.</title>
        <authorList>
            <person name="Kalkreuter E."/>
            <person name="Kautsar S.A."/>
            <person name="Yang D."/>
            <person name="Bader C.D."/>
            <person name="Teijaro C.N."/>
            <person name="Fluegel L."/>
            <person name="Davis C.M."/>
            <person name="Simpson J.R."/>
            <person name="Lauterbach L."/>
            <person name="Steele A.D."/>
            <person name="Gui C."/>
            <person name="Meng S."/>
            <person name="Li G."/>
            <person name="Viehrig K."/>
            <person name="Ye F."/>
            <person name="Su P."/>
            <person name="Kiefer A.F."/>
            <person name="Nichols A."/>
            <person name="Cepeda A.J."/>
            <person name="Yan W."/>
            <person name="Fan B."/>
            <person name="Jiang Y."/>
            <person name="Adhikari A."/>
            <person name="Zheng C.-J."/>
            <person name="Schuster L."/>
            <person name="Cowan T.M."/>
            <person name="Smanski M.J."/>
            <person name="Chevrette M.G."/>
            <person name="De Carvalho L.P.S."/>
            <person name="Shen B."/>
        </authorList>
    </citation>
    <scope>NUCLEOTIDE SEQUENCE [LARGE SCALE GENOMIC DNA]</scope>
    <source>
        <strain evidence="5 6">NPDC002593</strain>
    </source>
</reference>
<evidence type="ECO:0000259" key="4">
    <source>
        <dbReference type="Pfam" id="PF03328"/>
    </source>
</evidence>
<dbReference type="SUPFAM" id="SSF51621">
    <property type="entry name" value="Phosphoenolpyruvate/pyruvate domain"/>
    <property type="match status" value="1"/>
</dbReference>
<dbReference type="GO" id="GO:0016829">
    <property type="term" value="F:lyase activity"/>
    <property type="evidence" value="ECO:0007669"/>
    <property type="project" value="UniProtKB-KW"/>
</dbReference>
<sequence>MIGKARSWLYVPAHRPELLAKAMAGPADAVVYDLEDAIAAPDKAAARANAVAAAAQTWPKPLWIRINPPQTPWGQSDVAELAGRGVAGFRVPKCDDPDAVARIADRLAAPLHLLVESALGVENAFGLAACHPLVASVSLGEADLLADLRVRDNTALEWARQRVVTANRAAGLPSPPHAVWTDVADLHGLVTDSATARDRGFFGRSVVHPKQIEPVNAVFTPSHTEVDDARQLLNSLHGKDSAAWLDEQGRFVDPAVVARSRWVLDLAEHFETEGTTS</sequence>
<protein>
    <submittedName>
        <fullName evidence="5">HpcH/HpaI aldolase/citrate lyase family protein</fullName>
    </submittedName>
</protein>
<dbReference type="PIRSF" id="PIRSF015582">
    <property type="entry name" value="Cit_lyase_B"/>
    <property type="match status" value="1"/>
</dbReference>
<dbReference type="InterPro" id="IPR015813">
    <property type="entry name" value="Pyrv/PenolPyrv_kinase-like_dom"/>
</dbReference>
<dbReference type="Pfam" id="PF03328">
    <property type="entry name" value="HpcH_HpaI"/>
    <property type="match status" value="1"/>
</dbReference>
<evidence type="ECO:0000256" key="1">
    <source>
        <dbReference type="ARBA" id="ARBA00001946"/>
    </source>
</evidence>
<evidence type="ECO:0000313" key="6">
    <source>
        <dbReference type="Proteomes" id="UP001601992"/>
    </source>
</evidence>
<name>A0ABW6SDZ4_9NOCA</name>
<feature type="domain" description="HpcH/HpaI aldolase/citrate lyase" evidence="4">
    <location>
        <begin position="6"/>
        <end position="209"/>
    </location>
</feature>
<keyword evidence="6" id="KW-1185">Reference proteome</keyword>
<dbReference type="InterPro" id="IPR040442">
    <property type="entry name" value="Pyrv_kinase-like_dom_sf"/>
</dbReference>
<keyword evidence="3" id="KW-0460">Magnesium</keyword>
<dbReference type="EMBL" id="JBIAQY010000027">
    <property type="protein sequence ID" value="MFF3574532.1"/>
    <property type="molecule type" value="Genomic_DNA"/>
</dbReference>
<proteinExistence type="predicted"/>
<dbReference type="Gene3D" id="3.20.20.60">
    <property type="entry name" value="Phosphoenolpyruvate-binding domains"/>
    <property type="match status" value="1"/>
</dbReference>
<dbReference type="InterPro" id="IPR005000">
    <property type="entry name" value="Aldolase/citrate-lyase_domain"/>
</dbReference>
<dbReference type="RefSeq" id="WP_387406882.1">
    <property type="nucleotide sequence ID" value="NZ_JBIAQY010000027.1"/>
</dbReference>
<dbReference type="Proteomes" id="UP001601992">
    <property type="component" value="Unassembled WGS sequence"/>
</dbReference>
<dbReference type="PANTHER" id="PTHR32308">
    <property type="entry name" value="LYASE BETA SUBUNIT, PUTATIVE (AFU_ORTHOLOGUE AFUA_4G13030)-RELATED"/>
    <property type="match status" value="1"/>
</dbReference>
<keyword evidence="5" id="KW-0456">Lyase</keyword>
<dbReference type="PANTHER" id="PTHR32308:SF10">
    <property type="entry name" value="CITRATE LYASE SUBUNIT BETA"/>
    <property type="match status" value="1"/>
</dbReference>
<evidence type="ECO:0000256" key="3">
    <source>
        <dbReference type="ARBA" id="ARBA00022842"/>
    </source>
</evidence>
<evidence type="ECO:0000313" key="5">
    <source>
        <dbReference type="EMBL" id="MFF3574532.1"/>
    </source>
</evidence>
<evidence type="ECO:0000256" key="2">
    <source>
        <dbReference type="ARBA" id="ARBA00022723"/>
    </source>
</evidence>
<comment type="cofactor">
    <cofactor evidence="1">
        <name>Mg(2+)</name>
        <dbReference type="ChEBI" id="CHEBI:18420"/>
    </cofactor>
</comment>